<evidence type="ECO:0000313" key="2">
    <source>
        <dbReference type="Proteomes" id="UP001596044"/>
    </source>
</evidence>
<dbReference type="RefSeq" id="WP_270878282.1">
    <property type="nucleotide sequence ID" value="NZ_JAQFVF010000018.1"/>
</dbReference>
<reference evidence="2" key="1">
    <citation type="journal article" date="2019" name="Int. J. Syst. Evol. Microbiol.">
        <title>The Global Catalogue of Microorganisms (GCM) 10K type strain sequencing project: providing services to taxonomists for standard genome sequencing and annotation.</title>
        <authorList>
            <consortium name="The Broad Institute Genomics Platform"/>
            <consortium name="The Broad Institute Genome Sequencing Center for Infectious Disease"/>
            <person name="Wu L."/>
            <person name="Ma J."/>
        </authorList>
    </citation>
    <scope>NUCLEOTIDE SEQUENCE [LARGE SCALE GENOMIC DNA]</scope>
    <source>
        <strain evidence="2">KACC 11904</strain>
    </source>
</reference>
<organism evidence="1 2">
    <name type="scientific">Paenibacillus aestuarii</name>
    <dbReference type="NCBI Taxonomy" id="516965"/>
    <lineage>
        <taxon>Bacteria</taxon>
        <taxon>Bacillati</taxon>
        <taxon>Bacillota</taxon>
        <taxon>Bacilli</taxon>
        <taxon>Bacillales</taxon>
        <taxon>Paenibacillaceae</taxon>
        <taxon>Paenibacillus</taxon>
    </lineage>
</organism>
<dbReference type="Proteomes" id="UP001596044">
    <property type="component" value="Unassembled WGS sequence"/>
</dbReference>
<name>A0ABW0K7V0_9BACL</name>
<gene>
    <name evidence="1" type="ORF">ACFPOG_10130</name>
</gene>
<keyword evidence="2" id="KW-1185">Reference proteome</keyword>
<proteinExistence type="predicted"/>
<comment type="caution">
    <text evidence="1">The sequence shown here is derived from an EMBL/GenBank/DDBJ whole genome shotgun (WGS) entry which is preliminary data.</text>
</comment>
<protein>
    <submittedName>
        <fullName evidence="1">Uncharacterized protein</fullName>
    </submittedName>
</protein>
<accession>A0ABW0K7V0</accession>
<evidence type="ECO:0000313" key="1">
    <source>
        <dbReference type="EMBL" id="MFC5448621.1"/>
    </source>
</evidence>
<sequence>MIDYLWGKPAELVLLPLLTKRSDRSRALTWIQIGSVAGPTAAVPSVALRSANFQLLGSGQGSVTAAGYVAELPALVDTIAAAS</sequence>
<dbReference type="EMBL" id="JBHSMJ010000009">
    <property type="protein sequence ID" value="MFC5448621.1"/>
    <property type="molecule type" value="Genomic_DNA"/>
</dbReference>